<evidence type="ECO:0000313" key="2">
    <source>
        <dbReference type="EMBL" id="CAF1026004.1"/>
    </source>
</evidence>
<dbReference type="EMBL" id="CAJNOQ010003709">
    <property type="protein sequence ID" value="CAF1026004.1"/>
    <property type="molecule type" value="Genomic_DNA"/>
</dbReference>
<comment type="caution">
    <text evidence="2">The sequence shown here is derived from an EMBL/GenBank/DDBJ whole genome shotgun (WGS) entry which is preliminary data.</text>
</comment>
<proteinExistence type="predicted"/>
<dbReference type="OrthoDB" id="1046782at2759"/>
<dbReference type="PANTHER" id="PTHR13593:SF113">
    <property type="entry name" value="SI:DKEY-266F7.9"/>
    <property type="match status" value="1"/>
</dbReference>
<evidence type="ECO:0000313" key="4">
    <source>
        <dbReference type="EMBL" id="CAF3797155.1"/>
    </source>
</evidence>
<dbReference type="Proteomes" id="UP000681722">
    <property type="component" value="Unassembled WGS sequence"/>
</dbReference>
<protein>
    <recommendedName>
        <fullName evidence="6">PLC-like phosphodiesterase</fullName>
    </recommendedName>
</protein>
<dbReference type="EMBL" id="CAJNOK010005973">
    <property type="protein sequence ID" value="CAF0989711.1"/>
    <property type="molecule type" value="Genomic_DNA"/>
</dbReference>
<evidence type="ECO:0000313" key="3">
    <source>
        <dbReference type="EMBL" id="CAF3759814.1"/>
    </source>
</evidence>
<dbReference type="InterPro" id="IPR051057">
    <property type="entry name" value="PI-PLC_domain"/>
</dbReference>
<dbReference type="AlphaFoldDB" id="A0A814IKX0"/>
<evidence type="ECO:0000313" key="1">
    <source>
        <dbReference type="EMBL" id="CAF0989711.1"/>
    </source>
</evidence>
<name>A0A814IKX0_9BILA</name>
<dbReference type="Proteomes" id="UP000663829">
    <property type="component" value="Unassembled WGS sequence"/>
</dbReference>
<dbReference type="Proteomes" id="UP000682733">
    <property type="component" value="Unassembled WGS sequence"/>
</dbReference>
<dbReference type="SUPFAM" id="SSF51695">
    <property type="entry name" value="PLC-like phosphodiesterases"/>
    <property type="match status" value="1"/>
</dbReference>
<reference evidence="2" key="1">
    <citation type="submission" date="2021-02" db="EMBL/GenBank/DDBJ databases">
        <authorList>
            <person name="Nowell W R."/>
        </authorList>
    </citation>
    <scope>NUCLEOTIDE SEQUENCE</scope>
</reference>
<dbReference type="PANTHER" id="PTHR13593">
    <property type="match status" value="1"/>
</dbReference>
<dbReference type="InterPro" id="IPR017946">
    <property type="entry name" value="PLC-like_Pdiesterase_TIM-brl"/>
</dbReference>
<dbReference type="EMBL" id="CAJOBA010005980">
    <property type="protein sequence ID" value="CAF3759814.1"/>
    <property type="molecule type" value="Genomic_DNA"/>
</dbReference>
<evidence type="ECO:0008006" key="6">
    <source>
        <dbReference type="Google" id="ProtNLM"/>
    </source>
</evidence>
<dbReference type="Gene3D" id="3.20.20.190">
    <property type="entry name" value="Phosphatidylinositol (PI) phosphodiesterase"/>
    <property type="match status" value="1"/>
</dbReference>
<dbReference type="GO" id="GO:0006629">
    <property type="term" value="P:lipid metabolic process"/>
    <property type="evidence" value="ECO:0007669"/>
    <property type="project" value="InterPro"/>
</dbReference>
<dbReference type="EMBL" id="CAJOBC010003709">
    <property type="protein sequence ID" value="CAF3797155.1"/>
    <property type="molecule type" value="Genomic_DNA"/>
</dbReference>
<sequence>MQQLLPYISHLHLSNLTLPGTHDAGSFTLTSALSPDPTGNAVLDALVKLAEKLGVPLQDVITPWALTQSRSLYGQAEDGMRYFDIRAAYNGTDWCSYHFELGLPIYTHLSALNSFLLSHPSEIIVIEISHLASANLTQKNLDSLRDMVINIFDPMLYPRINDFNATTISGMIATNQRVVATLSDDATISNYTQLWYGSSMINSYANTDSLANMTSYNWQQVLMFNSLPSLPASALYKLSWTLTPQVSTIFDSLLPHKPKSLMNLADIGNSGLSGFASAALKKGWRLCQTPADKKGFKLKYPTYMEKVEEIQL</sequence>
<evidence type="ECO:0000313" key="5">
    <source>
        <dbReference type="Proteomes" id="UP000663829"/>
    </source>
</evidence>
<accession>A0A814IKX0</accession>
<keyword evidence="5" id="KW-1185">Reference proteome</keyword>
<gene>
    <name evidence="2" type="ORF">GPM918_LOCUS15032</name>
    <name evidence="1" type="ORF">OVA965_LOCUS14009</name>
    <name evidence="4" type="ORF">SRO942_LOCUS15032</name>
    <name evidence="3" type="ORF">TMI583_LOCUS14012</name>
</gene>
<dbReference type="Proteomes" id="UP000677228">
    <property type="component" value="Unassembled WGS sequence"/>
</dbReference>
<dbReference type="GO" id="GO:0008081">
    <property type="term" value="F:phosphoric diester hydrolase activity"/>
    <property type="evidence" value="ECO:0007669"/>
    <property type="project" value="InterPro"/>
</dbReference>
<organism evidence="2 5">
    <name type="scientific">Didymodactylos carnosus</name>
    <dbReference type="NCBI Taxonomy" id="1234261"/>
    <lineage>
        <taxon>Eukaryota</taxon>
        <taxon>Metazoa</taxon>
        <taxon>Spiralia</taxon>
        <taxon>Gnathifera</taxon>
        <taxon>Rotifera</taxon>
        <taxon>Eurotatoria</taxon>
        <taxon>Bdelloidea</taxon>
        <taxon>Philodinida</taxon>
        <taxon>Philodinidae</taxon>
        <taxon>Didymodactylos</taxon>
    </lineage>
</organism>